<name>A0A222E3F8_9RHOB</name>
<feature type="compositionally biased region" description="Basic and acidic residues" evidence="1">
    <location>
        <begin position="1"/>
        <end position="18"/>
    </location>
</feature>
<feature type="region of interest" description="Disordered" evidence="1">
    <location>
        <begin position="1"/>
        <end position="36"/>
    </location>
</feature>
<dbReference type="AlphaFoldDB" id="A0A222E3F8"/>
<dbReference type="EMBL" id="CP022540">
    <property type="protein sequence ID" value="ASP20680.1"/>
    <property type="molecule type" value="Genomic_DNA"/>
</dbReference>
<evidence type="ECO:0000313" key="3">
    <source>
        <dbReference type="Proteomes" id="UP000203589"/>
    </source>
</evidence>
<proteinExistence type="predicted"/>
<gene>
    <name evidence="2" type="ORF">ANTHELSMS3_01995</name>
</gene>
<sequence length="88" mass="9488">MARPRGKETSSRRAERSGPEVADLARGANGLGEPADPQEIAQGLLKAQVEAMNTMMTASVDMTTATLKAMTQMWGVGTPRRRDGDKDR</sequence>
<evidence type="ECO:0000256" key="1">
    <source>
        <dbReference type="SAM" id="MobiDB-lite"/>
    </source>
</evidence>
<dbReference type="RefSeq" id="WP_094034714.1">
    <property type="nucleotide sequence ID" value="NZ_CP022540.1"/>
</dbReference>
<keyword evidence="3" id="KW-1185">Reference proteome</keyword>
<dbReference type="KEGG" id="aht:ANTHELSMS3_01995"/>
<dbReference type="Proteomes" id="UP000203589">
    <property type="component" value="Chromosome"/>
</dbReference>
<reference evidence="2 3" key="1">
    <citation type="submission" date="2017-07" db="EMBL/GenBank/DDBJ databases">
        <title>Genome Sequence of Antarctobacter heliothermus Strain SMS3 Isolated from a culture of the Diatom Skeletonema marinoi.</title>
        <authorList>
            <person name="Topel M."/>
            <person name="Pinder M.I.M."/>
            <person name="Johansson O.N."/>
            <person name="Kourtchenko O."/>
            <person name="Godhe A."/>
            <person name="Clarke A.K."/>
        </authorList>
    </citation>
    <scope>NUCLEOTIDE SEQUENCE [LARGE SCALE GENOMIC DNA]</scope>
    <source>
        <strain evidence="2 3">SMS3</strain>
    </source>
</reference>
<organism evidence="2 3">
    <name type="scientific">Antarctobacter heliothermus</name>
    <dbReference type="NCBI Taxonomy" id="74033"/>
    <lineage>
        <taxon>Bacteria</taxon>
        <taxon>Pseudomonadati</taxon>
        <taxon>Pseudomonadota</taxon>
        <taxon>Alphaproteobacteria</taxon>
        <taxon>Rhodobacterales</taxon>
        <taxon>Roseobacteraceae</taxon>
        <taxon>Antarctobacter</taxon>
    </lineage>
</organism>
<accession>A0A222E3F8</accession>
<protein>
    <submittedName>
        <fullName evidence="2">Uncharacterized protein</fullName>
    </submittedName>
</protein>
<dbReference type="OrthoDB" id="7862576at2"/>
<evidence type="ECO:0000313" key="2">
    <source>
        <dbReference type="EMBL" id="ASP20680.1"/>
    </source>
</evidence>